<feature type="compositionally biased region" description="Pro residues" evidence="1">
    <location>
        <begin position="69"/>
        <end position="79"/>
    </location>
</feature>
<proteinExistence type="predicted"/>
<feature type="region of interest" description="Disordered" evidence="1">
    <location>
        <begin position="68"/>
        <end position="97"/>
    </location>
</feature>
<dbReference type="InParanoid" id="B0DUR2"/>
<evidence type="ECO:0000256" key="1">
    <source>
        <dbReference type="SAM" id="MobiDB-lite"/>
    </source>
</evidence>
<dbReference type="HOGENOM" id="CLU_2347065_0_0_1"/>
<evidence type="ECO:0000313" key="2">
    <source>
        <dbReference type="EMBL" id="EDR01589.1"/>
    </source>
</evidence>
<accession>B0DUR2</accession>
<gene>
    <name evidence="2" type="ORF">LACBIDRAFT_310624</name>
</gene>
<dbReference type="KEGG" id="lbc:LACBIDRAFT_310624"/>
<dbReference type="Proteomes" id="UP000001194">
    <property type="component" value="Unassembled WGS sequence"/>
</dbReference>
<sequence length="97" mass="11068">MIECLCGRGITDSKEHAMIVTMTTNEWEKKKKEKNATKLNIKPHPPPSSTRLHSVRHGYCCCCYSPRQHPQPPTAPPLQPHLHQPNLTPTTSRFNRT</sequence>
<evidence type="ECO:0000313" key="3">
    <source>
        <dbReference type="Proteomes" id="UP000001194"/>
    </source>
</evidence>
<feature type="compositionally biased region" description="Low complexity" evidence="1">
    <location>
        <begin position="80"/>
        <end position="89"/>
    </location>
</feature>
<protein>
    <submittedName>
        <fullName evidence="2">Predicted protein</fullName>
    </submittedName>
</protein>
<dbReference type="RefSeq" id="XP_001887665.1">
    <property type="nucleotide sequence ID" value="XM_001887630.1"/>
</dbReference>
<dbReference type="EMBL" id="DS547137">
    <property type="protein sequence ID" value="EDR01589.1"/>
    <property type="molecule type" value="Genomic_DNA"/>
</dbReference>
<dbReference type="GeneID" id="6083423"/>
<organism evidence="3">
    <name type="scientific">Laccaria bicolor (strain S238N-H82 / ATCC MYA-4686)</name>
    <name type="common">Bicoloured deceiver</name>
    <name type="synonym">Laccaria laccata var. bicolor</name>
    <dbReference type="NCBI Taxonomy" id="486041"/>
    <lineage>
        <taxon>Eukaryota</taxon>
        <taxon>Fungi</taxon>
        <taxon>Dikarya</taxon>
        <taxon>Basidiomycota</taxon>
        <taxon>Agaricomycotina</taxon>
        <taxon>Agaricomycetes</taxon>
        <taxon>Agaricomycetidae</taxon>
        <taxon>Agaricales</taxon>
        <taxon>Agaricineae</taxon>
        <taxon>Hydnangiaceae</taxon>
        <taxon>Laccaria</taxon>
    </lineage>
</organism>
<dbReference type="AlphaFoldDB" id="B0DUR2"/>
<name>B0DUR2_LACBS</name>
<keyword evidence="3" id="KW-1185">Reference proteome</keyword>
<reference evidence="2 3" key="1">
    <citation type="journal article" date="2008" name="Nature">
        <title>The genome of Laccaria bicolor provides insights into mycorrhizal symbiosis.</title>
        <authorList>
            <person name="Martin F."/>
            <person name="Aerts A."/>
            <person name="Ahren D."/>
            <person name="Brun A."/>
            <person name="Danchin E.G.J."/>
            <person name="Duchaussoy F."/>
            <person name="Gibon J."/>
            <person name="Kohler A."/>
            <person name="Lindquist E."/>
            <person name="Pereda V."/>
            <person name="Salamov A."/>
            <person name="Shapiro H.J."/>
            <person name="Wuyts J."/>
            <person name="Blaudez D."/>
            <person name="Buee M."/>
            <person name="Brokstein P."/>
            <person name="Canbaeck B."/>
            <person name="Cohen D."/>
            <person name="Courty P.E."/>
            <person name="Coutinho P.M."/>
            <person name="Delaruelle C."/>
            <person name="Detter J.C."/>
            <person name="Deveau A."/>
            <person name="DiFazio S."/>
            <person name="Duplessis S."/>
            <person name="Fraissinet-Tachet L."/>
            <person name="Lucic E."/>
            <person name="Frey-Klett P."/>
            <person name="Fourrey C."/>
            <person name="Feussner I."/>
            <person name="Gay G."/>
            <person name="Grimwood J."/>
            <person name="Hoegger P.J."/>
            <person name="Jain P."/>
            <person name="Kilaru S."/>
            <person name="Labbe J."/>
            <person name="Lin Y.C."/>
            <person name="Legue V."/>
            <person name="Le Tacon F."/>
            <person name="Marmeisse R."/>
            <person name="Melayah D."/>
            <person name="Montanini B."/>
            <person name="Muratet M."/>
            <person name="Nehls U."/>
            <person name="Niculita-Hirzel H."/>
            <person name="Oudot-Le Secq M.P."/>
            <person name="Peter M."/>
            <person name="Quesneville H."/>
            <person name="Rajashekar B."/>
            <person name="Reich M."/>
            <person name="Rouhier N."/>
            <person name="Schmutz J."/>
            <person name="Yin T."/>
            <person name="Chalot M."/>
            <person name="Henrissat B."/>
            <person name="Kuees U."/>
            <person name="Lucas S."/>
            <person name="Van de Peer Y."/>
            <person name="Podila G.K."/>
            <person name="Polle A."/>
            <person name="Pukkila P.J."/>
            <person name="Richardson P.M."/>
            <person name="Rouze P."/>
            <person name="Sanders I.R."/>
            <person name="Stajich J.E."/>
            <person name="Tunlid A."/>
            <person name="Tuskan G."/>
            <person name="Grigoriev I.V."/>
        </authorList>
    </citation>
    <scope>NUCLEOTIDE SEQUENCE [LARGE SCALE GENOMIC DNA]</scope>
    <source>
        <strain evidence="3">S238N-H82 / ATCC MYA-4686</strain>
    </source>
</reference>
<feature type="region of interest" description="Disordered" evidence="1">
    <location>
        <begin position="29"/>
        <end position="53"/>
    </location>
</feature>